<evidence type="ECO:0000313" key="4">
    <source>
        <dbReference type="EMBL" id="CAF1428432.1"/>
    </source>
</evidence>
<feature type="region of interest" description="Disordered" evidence="1">
    <location>
        <begin position="362"/>
        <end position="382"/>
    </location>
</feature>
<proteinExistence type="predicted"/>
<organism evidence="4 5">
    <name type="scientific">Adineta ricciae</name>
    <name type="common">Rotifer</name>
    <dbReference type="NCBI Taxonomy" id="249248"/>
    <lineage>
        <taxon>Eukaryota</taxon>
        <taxon>Metazoa</taxon>
        <taxon>Spiralia</taxon>
        <taxon>Gnathifera</taxon>
        <taxon>Rotifera</taxon>
        <taxon>Eurotatoria</taxon>
        <taxon>Bdelloidea</taxon>
        <taxon>Adinetida</taxon>
        <taxon>Adinetidae</taxon>
        <taxon>Adineta</taxon>
    </lineage>
</organism>
<dbReference type="EMBL" id="CAJNOJ010000388">
    <property type="protein sequence ID" value="CAF1428432.1"/>
    <property type="molecule type" value="Genomic_DNA"/>
</dbReference>
<feature type="domain" description="MACPF" evidence="3">
    <location>
        <begin position="6"/>
        <end position="99"/>
    </location>
</feature>
<dbReference type="AlphaFoldDB" id="A0A815MVG7"/>
<feature type="compositionally biased region" description="Polar residues" evidence="1">
    <location>
        <begin position="362"/>
        <end position="381"/>
    </location>
</feature>
<reference evidence="4" key="1">
    <citation type="submission" date="2021-02" db="EMBL/GenBank/DDBJ databases">
        <authorList>
            <person name="Nowell W R."/>
        </authorList>
    </citation>
    <scope>NUCLEOTIDE SEQUENCE</scope>
</reference>
<evidence type="ECO:0000256" key="1">
    <source>
        <dbReference type="SAM" id="MobiDB-lite"/>
    </source>
</evidence>
<keyword evidence="2" id="KW-0472">Membrane</keyword>
<keyword evidence="2" id="KW-1133">Transmembrane helix</keyword>
<dbReference type="OrthoDB" id="5950457at2759"/>
<dbReference type="Pfam" id="PF01823">
    <property type="entry name" value="MACPF"/>
    <property type="match status" value="1"/>
</dbReference>
<name>A0A815MVG7_ADIRI</name>
<evidence type="ECO:0000256" key="2">
    <source>
        <dbReference type="SAM" id="Phobius"/>
    </source>
</evidence>
<protein>
    <recommendedName>
        <fullName evidence="3">MACPF domain-containing protein</fullName>
    </recommendedName>
</protein>
<dbReference type="Proteomes" id="UP000663852">
    <property type="component" value="Unassembled WGS sequence"/>
</dbReference>
<gene>
    <name evidence="4" type="ORF">EDS130_LOCUS38028</name>
</gene>
<keyword evidence="2" id="KW-0812">Transmembrane</keyword>
<accession>A0A815MVG7</accession>
<evidence type="ECO:0000313" key="5">
    <source>
        <dbReference type="Proteomes" id="UP000663852"/>
    </source>
</evidence>
<dbReference type="InterPro" id="IPR020864">
    <property type="entry name" value="MACPF"/>
</dbReference>
<evidence type="ECO:0000259" key="3">
    <source>
        <dbReference type="Pfam" id="PF01823"/>
    </source>
</evidence>
<feature type="transmembrane region" description="Helical" evidence="2">
    <location>
        <begin position="386"/>
        <end position="408"/>
    </location>
</feature>
<comment type="caution">
    <text evidence="4">The sequence shown here is derived from an EMBL/GenBank/DDBJ whole genome shotgun (WGS) entry which is preliminary data.</text>
</comment>
<sequence length="428" mass="47609">MDTFNFSAAFSSGSSFSSADIDKYTKGITHKIIHKKGGSVFVLGQDIQSWQASVRTNPVVVRRTIENITSFIQTDKISELSEIELTRVRQEINKAVSVYVERNVIYGCMSPASESFNWVANVDDGACKNPNTTAKFGGFYRTCDEKPGLIRKCGSYQLNNFHTGGLSCPSGFRASVLHNLTQYEPTYTQQCKSCGFLWFSSCCKDIPGKIDRRNTVLYTCSIFSKFKSSSDVLRDDSPYVYGGSFTSRSVNPITNSATCPQRFAVAKIANDINVCFTRQTITATGFPFFGGFYSCNQGNTLLEPPEQKCPEGYSIYIMGAIDTECLLYVCLKFRNFNDLTQYPSVVLPPFFEIDIRNQTVETASETSLNSKDTTPSKSTNRNTEKATLGISITALAVTLVAIIVVIIIRMKKNRQRQAANNYHVDETL</sequence>